<dbReference type="PANTHER" id="PTHR28255:SF1">
    <property type="entry name" value="UPF0303 PROTEIN YBR137W"/>
    <property type="match status" value="1"/>
</dbReference>
<reference evidence="1 2" key="1">
    <citation type="submission" date="2015-08" db="EMBL/GenBank/DDBJ databases">
        <title>Draft genome sequence of cellulolytic and xylanolytic Paenibacillus sp. A59, isolated from a decaying forest soil from Patagonia, Argentina.</title>
        <authorList>
            <person name="Ghio S."/>
            <person name="Caceres A.M."/>
            <person name="Talia P."/>
            <person name="Grasso D."/>
            <person name="Campos E."/>
        </authorList>
    </citation>
    <scope>NUCLEOTIDE SEQUENCE [LARGE SCALE GENOMIC DNA]</scope>
    <source>
        <strain evidence="1 2">A59</strain>
    </source>
</reference>
<dbReference type="SUPFAM" id="SSF143744">
    <property type="entry name" value="GlcG-like"/>
    <property type="match status" value="1"/>
</dbReference>
<accession>A0A0N0C5Q6</accession>
<evidence type="ECO:0000313" key="2">
    <source>
        <dbReference type="Proteomes" id="UP000037688"/>
    </source>
</evidence>
<dbReference type="PATRIC" id="fig|1705561.3.peg.619"/>
<dbReference type="InterPro" id="IPR005624">
    <property type="entry name" value="PduO/GlcC-like"/>
</dbReference>
<dbReference type="Proteomes" id="UP000037688">
    <property type="component" value="Unassembled WGS sequence"/>
</dbReference>
<dbReference type="AlphaFoldDB" id="A0A0N0C5Q6"/>
<dbReference type="EMBL" id="LITU01000036">
    <property type="protein sequence ID" value="KOY17564.1"/>
    <property type="molecule type" value="Genomic_DNA"/>
</dbReference>
<organism evidence="1 2">
    <name type="scientific">Paenibacillus xylanivorans</name>
    <dbReference type="NCBI Taxonomy" id="1705561"/>
    <lineage>
        <taxon>Bacteria</taxon>
        <taxon>Bacillati</taxon>
        <taxon>Bacillota</taxon>
        <taxon>Bacilli</taxon>
        <taxon>Bacillales</taxon>
        <taxon>Paenibacillaceae</taxon>
        <taxon>Paenibacillus</taxon>
    </lineage>
</organism>
<dbReference type="Gene3D" id="3.30.450.150">
    <property type="entry name" value="Haem-degrading domain"/>
    <property type="match status" value="1"/>
</dbReference>
<dbReference type="OrthoDB" id="9815315at2"/>
<gene>
    <name evidence="1" type="ORF">AMS66_04695</name>
</gene>
<sequence>MDLKSLELLEDELEFTSFSHQDALVIGNQIVQYAQENNVAVAVHIERNRVPVFTHLMDGTSEENYVWLFRKKRIVDHYNRSSAYIDQRFIQSGASHAEHSLLSTAEYQAVGGSIPIRVKGVGVVGSVTVGGLTGELDHAYAVEGIRLFLKGE</sequence>
<dbReference type="InterPro" id="IPR038084">
    <property type="entry name" value="PduO/GlcC-like_sf"/>
</dbReference>
<protein>
    <recommendedName>
        <fullName evidence="3">Heme-degrading domain-containing protein</fullName>
    </recommendedName>
</protein>
<evidence type="ECO:0008006" key="3">
    <source>
        <dbReference type="Google" id="ProtNLM"/>
    </source>
</evidence>
<comment type="caution">
    <text evidence="1">The sequence shown here is derived from an EMBL/GenBank/DDBJ whole genome shotgun (WGS) entry which is preliminary data.</text>
</comment>
<dbReference type="PANTHER" id="PTHR28255">
    <property type="match status" value="1"/>
</dbReference>
<proteinExistence type="predicted"/>
<keyword evidence="2" id="KW-1185">Reference proteome</keyword>
<name>A0A0N0C5Q6_9BACL</name>
<dbReference type="InterPro" id="IPR010371">
    <property type="entry name" value="YBR137W-like"/>
</dbReference>
<dbReference type="RefSeq" id="WP_053779690.1">
    <property type="nucleotide sequence ID" value="NZ_LITU01000036.1"/>
</dbReference>
<evidence type="ECO:0000313" key="1">
    <source>
        <dbReference type="EMBL" id="KOY17564.1"/>
    </source>
</evidence>
<dbReference type="Pfam" id="PF03928">
    <property type="entry name" value="HbpS-like"/>
    <property type="match status" value="1"/>
</dbReference>
<dbReference type="PIRSF" id="PIRSF008757">
    <property type="entry name" value="UCP008757"/>
    <property type="match status" value="1"/>
</dbReference>